<organism evidence="8">
    <name type="scientific">uncultured Rubrobacteraceae bacterium</name>
    <dbReference type="NCBI Taxonomy" id="349277"/>
    <lineage>
        <taxon>Bacteria</taxon>
        <taxon>Bacillati</taxon>
        <taxon>Actinomycetota</taxon>
        <taxon>Rubrobacteria</taxon>
        <taxon>Rubrobacterales</taxon>
        <taxon>Rubrobacteraceae</taxon>
        <taxon>environmental samples</taxon>
    </lineage>
</organism>
<feature type="transmembrane region" description="Helical" evidence="7">
    <location>
        <begin position="20"/>
        <end position="41"/>
    </location>
</feature>
<dbReference type="InterPro" id="IPR014047">
    <property type="entry name" value="Chr_Tranpt_l_chain"/>
</dbReference>
<dbReference type="PANTHER" id="PTHR33567:SF3">
    <property type="entry name" value="CHROMATE ION TRANSPORTER (EUROFUNG)"/>
    <property type="match status" value="1"/>
</dbReference>
<dbReference type="EMBL" id="CADCUW010000352">
    <property type="protein sequence ID" value="CAA9426496.1"/>
    <property type="molecule type" value="Genomic_DNA"/>
</dbReference>
<evidence type="ECO:0000256" key="3">
    <source>
        <dbReference type="ARBA" id="ARBA00022475"/>
    </source>
</evidence>
<dbReference type="GO" id="GO:0005886">
    <property type="term" value="C:plasma membrane"/>
    <property type="evidence" value="ECO:0007669"/>
    <property type="project" value="UniProtKB-SubCell"/>
</dbReference>
<evidence type="ECO:0000256" key="2">
    <source>
        <dbReference type="ARBA" id="ARBA00005262"/>
    </source>
</evidence>
<sequence>MATGVAEGARGTKPVGFWEAFWFWVKLGFINFGGPAGQIAIMHRELVDEKRWVSEGQYLRTLNFCMLLPGPEAQQVATYIGWRLHGTLGGIVAGSFFVIPSIFVLLLLSYLAVAHSDVPAIRGLLYGVQPVVIAIVVEAVMRIGKRALGHAALWAFAVAAFIALYFLSVPFPLVVVAAAVGGVVLQRFVPQAFRGGGHGAAEEESAVDRADPAARPSALRNLRLVGTFALLWALPVGAVWIWRGGDDVLVREALFFTGAAFVTFGGAYAVLSYISNVAVNNYGWLTADQMVQGLGLAESTPGPLIMVTQYVGFLGAWNKAPEGFDPLLYGTLGALLTTYVTFLPCFMFIFLLAPYIELLAGNEKIRAALTGVTAAVVGVIANLAVFFATRVLFPEGVSLGGLDVFALVVAVVSFVVLQRFKTPIYIMVPIGALLGMAWTLL</sequence>
<keyword evidence="6 7" id="KW-0472">Membrane</keyword>
<protein>
    <submittedName>
        <fullName evidence="8">Chromate transport protein ChrA</fullName>
    </submittedName>
</protein>
<feature type="transmembrane region" description="Helical" evidence="7">
    <location>
        <begin position="123"/>
        <end position="141"/>
    </location>
</feature>
<accession>A0A6J4PV89</accession>
<feature type="transmembrane region" description="Helical" evidence="7">
    <location>
        <begin position="88"/>
        <end position="111"/>
    </location>
</feature>
<comment type="subcellular location">
    <subcellularLocation>
        <location evidence="1">Cell membrane</location>
        <topology evidence="1">Multi-pass membrane protein</topology>
    </subcellularLocation>
</comment>
<dbReference type="InterPro" id="IPR003370">
    <property type="entry name" value="Chromate_transpt"/>
</dbReference>
<feature type="transmembrane region" description="Helical" evidence="7">
    <location>
        <begin position="399"/>
        <end position="417"/>
    </location>
</feature>
<evidence type="ECO:0000256" key="6">
    <source>
        <dbReference type="ARBA" id="ARBA00023136"/>
    </source>
</evidence>
<dbReference type="GO" id="GO:0015109">
    <property type="term" value="F:chromate transmembrane transporter activity"/>
    <property type="evidence" value="ECO:0007669"/>
    <property type="project" value="InterPro"/>
</dbReference>
<feature type="transmembrane region" description="Helical" evidence="7">
    <location>
        <begin position="327"/>
        <end position="356"/>
    </location>
</feature>
<proteinExistence type="inferred from homology"/>
<dbReference type="Pfam" id="PF02417">
    <property type="entry name" value="Chromate_transp"/>
    <property type="match status" value="2"/>
</dbReference>
<feature type="transmembrane region" description="Helical" evidence="7">
    <location>
        <begin position="368"/>
        <end position="393"/>
    </location>
</feature>
<evidence type="ECO:0000256" key="1">
    <source>
        <dbReference type="ARBA" id="ARBA00004651"/>
    </source>
</evidence>
<reference evidence="8" key="1">
    <citation type="submission" date="2020-02" db="EMBL/GenBank/DDBJ databases">
        <authorList>
            <person name="Meier V. D."/>
        </authorList>
    </citation>
    <scope>NUCLEOTIDE SEQUENCE</scope>
    <source>
        <strain evidence="8">AVDCRST_MAG01</strain>
    </source>
</reference>
<gene>
    <name evidence="8" type="ORF">AVDCRST_MAG01-01-2612</name>
</gene>
<evidence type="ECO:0000256" key="4">
    <source>
        <dbReference type="ARBA" id="ARBA00022692"/>
    </source>
</evidence>
<evidence type="ECO:0000256" key="7">
    <source>
        <dbReference type="SAM" id="Phobius"/>
    </source>
</evidence>
<feature type="transmembrane region" description="Helical" evidence="7">
    <location>
        <begin position="254"/>
        <end position="274"/>
    </location>
</feature>
<feature type="transmembrane region" description="Helical" evidence="7">
    <location>
        <begin position="153"/>
        <end position="180"/>
    </location>
</feature>
<dbReference type="PANTHER" id="PTHR33567">
    <property type="entry name" value="CHROMATE ION TRANSPORTER (EUROFUNG)"/>
    <property type="match status" value="1"/>
</dbReference>
<feature type="transmembrane region" description="Helical" evidence="7">
    <location>
        <begin position="222"/>
        <end position="242"/>
    </location>
</feature>
<comment type="similarity">
    <text evidence="2">Belongs to the chromate ion transporter (CHR) (TC 2.A.51) family.</text>
</comment>
<dbReference type="AlphaFoldDB" id="A0A6J4PV89"/>
<keyword evidence="3" id="KW-1003">Cell membrane</keyword>
<dbReference type="NCBIfam" id="TIGR00937">
    <property type="entry name" value="2A51"/>
    <property type="match status" value="1"/>
</dbReference>
<name>A0A6J4PV89_9ACTN</name>
<evidence type="ECO:0000256" key="5">
    <source>
        <dbReference type="ARBA" id="ARBA00022989"/>
    </source>
</evidence>
<keyword evidence="4 7" id="KW-0812">Transmembrane</keyword>
<feature type="transmembrane region" description="Helical" evidence="7">
    <location>
        <begin position="424"/>
        <end position="440"/>
    </location>
</feature>
<dbReference type="PIRSF" id="PIRSF004810">
    <property type="entry name" value="ChrA"/>
    <property type="match status" value="1"/>
</dbReference>
<evidence type="ECO:0000313" key="8">
    <source>
        <dbReference type="EMBL" id="CAA9426496.1"/>
    </source>
</evidence>
<keyword evidence="5 7" id="KW-1133">Transmembrane helix</keyword>